<keyword evidence="1" id="KW-0808">Transferase</keyword>
<dbReference type="InterPro" id="IPR050482">
    <property type="entry name" value="Sensor_HK_TwoCompSys"/>
</dbReference>
<dbReference type="RefSeq" id="WP_336474055.1">
    <property type="nucleotide sequence ID" value="NZ_JBAWSX010000017.1"/>
</dbReference>
<dbReference type="InterPro" id="IPR003594">
    <property type="entry name" value="HATPase_dom"/>
</dbReference>
<keyword evidence="3" id="KW-0418">Kinase</keyword>
<dbReference type="Proteomes" id="UP001372526">
    <property type="component" value="Unassembled WGS sequence"/>
</dbReference>
<evidence type="ECO:0000313" key="9">
    <source>
        <dbReference type="Proteomes" id="UP001372526"/>
    </source>
</evidence>
<name>A0ABU8FM32_9BACI</name>
<feature type="transmembrane region" description="Helical" evidence="6">
    <location>
        <begin position="38"/>
        <end position="59"/>
    </location>
</feature>
<evidence type="ECO:0000256" key="4">
    <source>
        <dbReference type="ARBA" id="ARBA00022840"/>
    </source>
</evidence>
<dbReference type="PROSITE" id="PS50109">
    <property type="entry name" value="HIS_KIN"/>
    <property type="match status" value="1"/>
</dbReference>
<protein>
    <submittedName>
        <fullName evidence="8">ATP-binding protein</fullName>
    </submittedName>
</protein>
<feature type="transmembrane region" description="Helical" evidence="6">
    <location>
        <begin position="247"/>
        <end position="264"/>
    </location>
</feature>
<accession>A0ABU8FM32</accession>
<feature type="transmembrane region" description="Helical" evidence="6">
    <location>
        <begin position="95"/>
        <end position="113"/>
    </location>
</feature>
<dbReference type="Pfam" id="PF02518">
    <property type="entry name" value="HATPase_c"/>
    <property type="match status" value="1"/>
</dbReference>
<feature type="transmembrane region" description="Helical" evidence="6">
    <location>
        <begin position="147"/>
        <end position="166"/>
    </location>
</feature>
<comment type="caution">
    <text evidence="8">The sequence shown here is derived from an EMBL/GenBank/DDBJ whole genome shotgun (WGS) entry which is preliminary data.</text>
</comment>
<evidence type="ECO:0000256" key="5">
    <source>
        <dbReference type="ARBA" id="ARBA00023012"/>
    </source>
</evidence>
<feature type="transmembrane region" description="Helical" evidence="6">
    <location>
        <begin position="213"/>
        <end position="235"/>
    </location>
</feature>
<gene>
    <name evidence="8" type="ORF">WAZ07_21375</name>
</gene>
<evidence type="ECO:0000256" key="6">
    <source>
        <dbReference type="SAM" id="Phobius"/>
    </source>
</evidence>
<feature type="domain" description="Histidine kinase" evidence="7">
    <location>
        <begin position="333"/>
        <end position="519"/>
    </location>
</feature>
<feature type="transmembrane region" description="Helical" evidence="6">
    <location>
        <begin position="125"/>
        <end position="141"/>
    </location>
</feature>
<evidence type="ECO:0000313" key="8">
    <source>
        <dbReference type="EMBL" id="MEI4803746.1"/>
    </source>
</evidence>
<dbReference type="EMBL" id="JBAWSX010000017">
    <property type="protein sequence ID" value="MEI4803746.1"/>
    <property type="molecule type" value="Genomic_DNA"/>
</dbReference>
<feature type="transmembrane region" description="Helical" evidence="6">
    <location>
        <begin position="12"/>
        <end position="32"/>
    </location>
</feature>
<reference evidence="8 9" key="1">
    <citation type="submission" date="2024-01" db="EMBL/GenBank/DDBJ databases">
        <title>Seven novel Bacillus-like species.</title>
        <authorList>
            <person name="Liu G."/>
        </authorList>
    </citation>
    <scope>NUCLEOTIDE SEQUENCE [LARGE SCALE GENOMIC DNA]</scope>
    <source>
        <strain evidence="8 9">FJAT-51639</strain>
    </source>
</reference>
<keyword evidence="5" id="KW-0902">Two-component regulatory system</keyword>
<keyword evidence="6" id="KW-0472">Membrane</keyword>
<evidence type="ECO:0000259" key="7">
    <source>
        <dbReference type="PROSITE" id="PS50109"/>
    </source>
</evidence>
<sequence>MKKYYEQKQIILLINQLCIIIFLCYEFSQHNIVGTAKLLPLAIITIMVIYGAYIGFVNMKENITLWKFSNLLMLASWQFLFTLSEIQIFYTLSTLLSVVILYQTAQFFLFFFFQDSTYMYKKEKDWILQIICLLTLVAKLINDKMFAILFLCQFVLSFICIAFLFLKHRRRIMFILKSEKKHLLRSVAVLIFFFIGYAAFFAENPEYLSNLGWYIMILFPLFSIHAVAFKNHIFMKKYFLLKEGKRGLILFLILVCMISLGILFRFNMIAYFIIIHTLFWFVLLHFTLLYKDIKKTIVNSDTEEPKIMSDSSYAYNLVQIAKEEKLKRDFSNYLHDEILQDVLAVKNMMNKSNKEEIHEIIVKTLDHLNLSIRVQMEEYYPTLLKTLTFQENYSNLLEMIQQKYGMKNIDISFNCSENLFLVEPYQLVIYRMLKELVTNAFKHSKCSKLVVSLKQENDEIELIVKDNGIGLVDNEKYVRNDHRGLNSIKEQLFLLNGKMTISECNPSGLCITILIPMKGDDSYEYFINR</sequence>
<evidence type="ECO:0000256" key="1">
    <source>
        <dbReference type="ARBA" id="ARBA00022679"/>
    </source>
</evidence>
<dbReference type="InterPro" id="IPR036890">
    <property type="entry name" value="HATPase_C_sf"/>
</dbReference>
<dbReference type="SUPFAM" id="SSF55874">
    <property type="entry name" value="ATPase domain of HSP90 chaperone/DNA topoisomerase II/histidine kinase"/>
    <property type="match status" value="1"/>
</dbReference>
<evidence type="ECO:0000256" key="3">
    <source>
        <dbReference type="ARBA" id="ARBA00022777"/>
    </source>
</evidence>
<dbReference type="Gene3D" id="3.30.565.10">
    <property type="entry name" value="Histidine kinase-like ATPase, C-terminal domain"/>
    <property type="match status" value="1"/>
</dbReference>
<keyword evidence="9" id="KW-1185">Reference proteome</keyword>
<dbReference type="CDD" id="cd16917">
    <property type="entry name" value="HATPase_UhpB-NarQ-NarX-like"/>
    <property type="match status" value="1"/>
</dbReference>
<evidence type="ECO:0000256" key="2">
    <source>
        <dbReference type="ARBA" id="ARBA00022741"/>
    </source>
</evidence>
<keyword evidence="6" id="KW-1133">Transmembrane helix</keyword>
<dbReference type="InterPro" id="IPR005467">
    <property type="entry name" value="His_kinase_dom"/>
</dbReference>
<feature type="transmembrane region" description="Helical" evidence="6">
    <location>
        <begin position="182"/>
        <end position="201"/>
    </location>
</feature>
<dbReference type="GO" id="GO:0005524">
    <property type="term" value="F:ATP binding"/>
    <property type="evidence" value="ECO:0007669"/>
    <property type="project" value="UniProtKB-KW"/>
</dbReference>
<keyword evidence="6" id="KW-0812">Transmembrane</keyword>
<organism evidence="8 9">
    <name type="scientific">Bacillus bruguierae</name>
    <dbReference type="NCBI Taxonomy" id="3127667"/>
    <lineage>
        <taxon>Bacteria</taxon>
        <taxon>Bacillati</taxon>
        <taxon>Bacillota</taxon>
        <taxon>Bacilli</taxon>
        <taxon>Bacillales</taxon>
        <taxon>Bacillaceae</taxon>
        <taxon>Bacillus</taxon>
    </lineage>
</organism>
<feature type="transmembrane region" description="Helical" evidence="6">
    <location>
        <begin position="270"/>
        <end position="290"/>
    </location>
</feature>
<dbReference type="PANTHER" id="PTHR24421">
    <property type="entry name" value="NITRATE/NITRITE SENSOR PROTEIN NARX-RELATED"/>
    <property type="match status" value="1"/>
</dbReference>
<keyword evidence="2" id="KW-0547">Nucleotide-binding</keyword>
<proteinExistence type="predicted"/>
<keyword evidence="4 8" id="KW-0067">ATP-binding</keyword>